<dbReference type="GO" id="GO:0033565">
    <property type="term" value="C:ESCRT-0 complex"/>
    <property type="evidence" value="ECO:0007669"/>
    <property type="project" value="TreeGrafter"/>
</dbReference>
<dbReference type="InterPro" id="IPR036028">
    <property type="entry name" value="SH3-like_dom_sf"/>
</dbReference>
<dbReference type="GO" id="GO:0043328">
    <property type="term" value="P:protein transport to vacuole involved in ubiquitin-dependent protein catabolic process via the multivesicular body sorting pathway"/>
    <property type="evidence" value="ECO:0007669"/>
    <property type="project" value="TreeGrafter"/>
</dbReference>
<keyword evidence="6" id="KW-1185">Reference proteome</keyword>
<dbReference type="OrthoDB" id="5983572at2759"/>
<dbReference type="Pfam" id="PF00018">
    <property type="entry name" value="SH3_1"/>
    <property type="match status" value="1"/>
</dbReference>
<dbReference type="InterPro" id="IPR001452">
    <property type="entry name" value="SH3_domain"/>
</dbReference>
<evidence type="ECO:0000313" key="6">
    <source>
        <dbReference type="Proteomes" id="UP000807306"/>
    </source>
</evidence>
<name>A0A9P6EC76_9AGAR</name>
<evidence type="ECO:0000256" key="3">
    <source>
        <dbReference type="SAM" id="MobiDB-lite"/>
    </source>
</evidence>
<sequence>MQNPQVLAHLISQTRENIGLLASVNEISQDDADVILSKLPQAACTTSSSTSSANLSPQTGLTTSVVSIRREANCKARAIWGYNEDGREAEDLTFFAGDIIEILDDKDINWWTGRNASKEGTFPSTYVEKLVNQTDRASRPVPPPVVRNFTKPPSGPPNGPYSATMPPPQRYGYAPPPGPPQMYYAPPPPPGPYPPYGPPPPQHQIIQEEPPKKKPGFLSGGLGNTLAHSAAGGVGFGAGSAAAGGIINAIF</sequence>
<evidence type="ECO:0000256" key="2">
    <source>
        <dbReference type="PROSITE-ProRule" id="PRU00192"/>
    </source>
</evidence>
<dbReference type="PROSITE" id="PS50002">
    <property type="entry name" value="SH3"/>
    <property type="match status" value="1"/>
</dbReference>
<organism evidence="5 6">
    <name type="scientific">Crepidotus variabilis</name>
    <dbReference type="NCBI Taxonomy" id="179855"/>
    <lineage>
        <taxon>Eukaryota</taxon>
        <taxon>Fungi</taxon>
        <taxon>Dikarya</taxon>
        <taxon>Basidiomycota</taxon>
        <taxon>Agaricomycotina</taxon>
        <taxon>Agaricomycetes</taxon>
        <taxon>Agaricomycetidae</taxon>
        <taxon>Agaricales</taxon>
        <taxon>Agaricineae</taxon>
        <taxon>Crepidotaceae</taxon>
        <taxon>Crepidotus</taxon>
    </lineage>
</organism>
<protein>
    <submittedName>
        <fullName evidence="5">SH3 domain-containing protein</fullName>
    </submittedName>
</protein>
<dbReference type="Gene3D" id="2.30.30.40">
    <property type="entry name" value="SH3 Domains"/>
    <property type="match status" value="1"/>
</dbReference>
<feature type="domain" description="SH3" evidence="4">
    <location>
        <begin position="71"/>
        <end position="132"/>
    </location>
</feature>
<dbReference type="EMBL" id="MU157872">
    <property type="protein sequence ID" value="KAF9526364.1"/>
    <property type="molecule type" value="Genomic_DNA"/>
</dbReference>
<dbReference type="PANTHER" id="PTHR45929:SF3">
    <property type="entry name" value="JAK PATHWAY SIGNAL TRANSDUCTION ADAPTOR MOLECULE"/>
    <property type="match status" value="1"/>
</dbReference>
<dbReference type="AlphaFoldDB" id="A0A9P6EC76"/>
<dbReference type="InterPro" id="IPR050670">
    <property type="entry name" value="STAM"/>
</dbReference>
<dbReference type="PANTHER" id="PTHR45929">
    <property type="entry name" value="JAK PATHWAY SIGNAL TRANSDUCTION ADAPTOR MOLECULE"/>
    <property type="match status" value="1"/>
</dbReference>
<feature type="region of interest" description="Disordered" evidence="3">
    <location>
        <begin position="133"/>
        <end position="220"/>
    </location>
</feature>
<accession>A0A9P6EC76</accession>
<evidence type="ECO:0000256" key="1">
    <source>
        <dbReference type="ARBA" id="ARBA00022443"/>
    </source>
</evidence>
<dbReference type="PRINTS" id="PR00452">
    <property type="entry name" value="SH3DOMAIN"/>
</dbReference>
<proteinExistence type="predicted"/>
<comment type="caution">
    <text evidence="5">The sequence shown here is derived from an EMBL/GenBank/DDBJ whole genome shotgun (WGS) entry which is preliminary data.</text>
</comment>
<dbReference type="SMART" id="SM00326">
    <property type="entry name" value="SH3"/>
    <property type="match status" value="1"/>
</dbReference>
<gene>
    <name evidence="5" type="ORF">CPB83DRAFT_876887</name>
</gene>
<feature type="compositionally biased region" description="Pro residues" evidence="3">
    <location>
        <begin position="153"/>
        <end position="202"/>
    </location>
</feature>
<evidence type="ECO:0000259" key="4">
    <source>
        <dbReference type="PROSITE" id="PS50002"/>
    </source>
</evidence>
<keyword evidence="1 2" id="KW-0728">SH3 domain</keyword>
<dbReference type="Proteomes" id="UP000807306">
    <property type="component" value="Unassembled WGS sequence"/>
</dbReference>
<dbReference type="SUPFAM" id="SSF50044">
    <property type="entry name" value="SH3-domain"/>
    <property type="match status" value="1"/>
</dbReference>
<evidence type="ECO:0000313" key="5">
    <source>
        <dbReference type="EMBL" id="KAF9526364.1"/>
    </source>
</evidence>
<reference evidence="5" key="1">
    <citation type="submission" date="2020-11" db="EMBL/GenBank/DDBJ databases">
        <authorList>
            <consortium name="DOE Joint Genome Institute"/>
            <person name="Ahrendt S."/>
            <person name="Riley R."/>
            <person name="Andreopoulos W."/>
            <person name="Labutti K."/>
            <person name="Pangilinan J."/>
            <person name="Ruiz-Duenas F.J."/>
            <person name="Barrasa J.M."/>
            <person name="Sanchez-Garcia M."/>
            <person name="Camarero S."/>
            <person name="Miyauchi S."/>
            <person name="Serrano A."/>
            <person name="Linde D."/>
            <person name="Babiker R."/>
            <person name="Drula E."/>
            <person name="Ayuso-Fernandez I."/>
            <person name="Pacheco R."/>
            <person name="Padilla G."/>
            <person name="Ferreira P."/>
            <person name="Barriuso J."/>
            <person name="Kellner H."/>
            <person name="Castanera R."/>
            <person name="Alfaro M."/>
            <person name="Ramirez L."/>
            <person name="Pisabarro A.G."/>
            <person name="Kuo A."/>
            <person name="Tritt A."/>
            <person name="Lipzen A."/>
            <person name="He G."/>
            <person name="Yan M."/>
            <person name="Ng V."/>
            <person name="Cullen D."/>
            <person name="Martin F."/>
            <person name="Rosso M.-N."/>
            <person name="Henrissat B."/>
            <person name="Hibbett D."/>
            <person name="Martinez A.T."/>
            <person name="Grigoriev I.V."/>
        </authorList>
    </citation>
    <scope>NUCLEOTIDE SEQUENCE</scope>
    <source>
        <strain evidence="5">CBS 506.95</strain>
    </source>
</reference>